<comment type="subcellular location">
    <subcellularLocation>
        <location evidence="1">Cell membrane</location>
        <topology evidence="1">Single-pass membrane protein</topology>
    </subcellularLocation>
</comment>
<proteinExistence type="predicted"/>
<name>A0A1H8PRR8_9ACTN</name>
<evidence type="ECO:0000256" key="2">
    <source>
        <dbReference type="ARBA" id="ARBA00022475"/>
    </source>
</evidence>
<protein>
    <submittedName>
        <fullName evidence="8">Phage shock protein C (PspC) family protein</fullName>
    </submittedName>
</protein>
<dbReference type="Proteomes" id="UP000182975">
    <property type="component" value="Unassembled WGS sequence"/>
</dbReference>
<dbReference type="Pfam" id="PF04024">
    <property type="entry name" value="PspC"/>
    <property type="match status" value="1"/>
</dbReference>
<feature type="transmembrane region" description="Helical" evidence="6">
    <location>
        <begin position="98"/>
        <end position="120"/>
    </location>
</feature>
<feature type="transmembrane region" description="Helical" evidence="6">
    <location>
        <begin position="153"/>
        <end position="173"/>
    </location>
</feature>
<keyword evidence="3 6" id="KW-0812">Transmembrane</keyword>
<feature type="transmembrane region" description="Helical" evidence="6">
    <location>
        <begin position="126"/>
        <end position="146"/>
    </location>
</feature>
<organism evidence="8 9">
    <name type="scientific">Denitrobacterium detoxificans</name>
    <dbReference type="NCBI Taxonomy" id="79604"/>
    <lineage>
        <taxon>Bacteria</taxon>
        <taxon>Bacillati</taxon>
        <taxon>Actinomycetota</taxon>
        <taxon>Coriobacteriia</taxon>
        <taxon>Eggerthellales</taxon>
        <taxon>Eggerthellaceae</taxon>
        <taxon>Denitrobacterium</taxon>
    </lineage>
</organism>
<evidence type="ECO:0000259" key="7">
    <source>
        <dbReference type="Pfam" id="PF04024"/>
    </source>
</evidence>
<feature type="transmembrane region" description="Helical" evidence="6">
    <location>
        <begin position="185"/>
        <end position="203"/>
    </location>
</feature>
<dbReference type="GO" id="GO:0005886">
    <property type="term" value="C:plasma membrane"/>
    <property type="evidence" value="ECO:0007669"/>
    <property type="project" value="UniProtKB-SubCell"/>
</dbReference>
<feature type="transmembrane region" description="Helical" evidence="6">
    <location>
        <begin position="32"/>
        <end position="60"/>
    </location>
</feature>
<sequence length="259" mass="28054">MRVSEEKIHRSQNGVFGGVAAGLATHVDIDPAIMRIVCVVLALLTAGAIIPLYIALWLIFPEEEETWEPVDIDPSMYGATCPIRPIDAASKRSRRRTLVICVCLAVGLLLVSLVSVAVLAQFDASFGLVQIPAAFAMAVGSARFVIPGKHGYNIVTCAEGAMLFFVGLLVMLWSVDLVSIRLDAWFAETWPLLAITLGLLIQARALDAPALVVCAIAAFVVFCAIGFTTYTFIGAHEGLWQPLQFRDDVLAPLDWWGRA</sequence>
<accession>A0A1H8PRR8</accession>
<dbReference type="AlphaFoldDB" id="A0A1H8PRR8"/>
<dbReference type="PANTHER" id="PTHR33885">
    <property type="entry name" value="PHAGE SHOCK PROTEIN C"/>
    <property type="match status" value="1"/>
</dbReference>
<dbReference type="InterPro" id="IPR007168">
    <property type="entry name" value="Phageshock_PspC_N"/>
</dbReference>
<dbReference type="InterPro" id="IPR052027">
    <property type="entry name" value="PspC"/>
</dbReference>
<feature type="transmembrane region" description="Helical" evidence="6">
    <location>
        <begin position="210"/>
        <end position="233"/>
    </location>
</feature>
<evidence type="ECO:0000256" key="1">
    <source>
        <dbReference type="ARBA" id="ARBA00004162"/>
    </source>
</evidence>
<evidence type="ECO:0000313" key="8">
    <source>
        <dbReference type="EMBL" id="SEO44640.1"/>
    </source>
</evidence>
<evidence type="ECO:0000256" key="4">
    <source>
        <dbReference type="ARBA" id="ARBA00022989"/>
    </source>
</evidence>
<reference evidence="9" key="1">
    <citation type="submission" date="2016-10" db="EMBL/GenBank/DDBJ databases">
        <authorList>
            <person name="Varghese N."/>
        </authorList>
    </citation>
    <scope>NUCLEOTIDE SEQUENCE [LARGE SCALE GENOMIC DNA]</scope>
    <source>
        <strain evidence="9">DSM 21843</strain>
    </source>
</reference>
<keyword evidence="4 6" id="KW-1133">Transmembrane helix</keyword>
<evidence type="ECO:0000256" key="3">
    <source>
        <dbReference type="ARBA" id="ARBA00022692"/>
    </source>
</evidence>
<keyword evidence="2" id="KW-1003">Cell membrane</keyword>
<evidence type="ECO:0000256" key="5">
    <source>
        <dbReference type="ARBA" id="ARBA00023136"/>
    </source>
</evidence>
<gene>
    <name evidence="8" type="ORF">SAMN02910314_00283</name>
</gene>
<keyword evidence="5 6" id="KW-0472">Membrane</keyword>
<keyword evidence="9" id="KW-1185">Reference proteome</keyword>
<dbReference type="EMBL" id="FOEC01000001">
    <property type="protein sequence ID" value="SEO44640.1"/>
    <property type="molecule type" value="Genomic_DNA"/>
</dbReference>
<evidence type="ECO:0000256" key="6">
    <source>
        <dbReference type="SAM" id="Phobius"/>
    </source>
</evidence>
<dbReference type="PANTHER" id="PTHR33885:SF3">
    <property type="entry name" value="PHAGE SHOCK PROTEIN C"/>
    <property type="match status" value="1"/>
</dbReference>
<dbReference type="RefSeq" id="WP_066660015.1">
    <property type="nucleotide sequence ID" value="NZ_CP011402.1"/>
</dbReference>
<evidence type="ECO:0000313" key="9">
    <source>
        <dbReference type="Proteomes" id="UP000182975"/>
    </source>
</evidence>
<feature type="domain" description="Phage shock protein PspC N-terminal" evidence="7">
    <location>
        <begin position="7"/>
        <end position="63"/>
    </location>
</feature>